<evidence type="ECO:0000313" key="1">
    <source>
        <dbReference type="EMBL" id="KAJ8637084.1"/>
    </source>
</evidence>
<proteinExistence type="predicted"/>
<protein>
    <submittedName>
        <fullName evidence="1">Uncharacterized protein</fullName>
    </submittedName>
</protein>
<gene>
    <name evidence="1" type="ORF">MRB53_011351</name>
</gene>
<name>A0ACC2LUS2_PERAE</name>
<keyword evidence="2" id="KW-1185">Reference proteome</keyword>
<dbReference type="EMBL" id="CM056811">
    <property type="protein sequence ID" value="KAJ8637084.1"/>
    <property type="molecule type" value="Genomic_DNA"/>
</dbReference>
<dbReference type="Proteomes" id="UP001234297">
    <property type="component" value="Chromosome 3"/>
</dbReference>
<reference evidence="1 2" key="1">
    <citation type="journal article" date="2022" name="Hortic Res">
        <title>A haplotype resolved chromosomal level avocado genome allows analysis of novel avocado genes.</title>
        <authorList>
            <person name="Nath O."/>
            <person name="Fletcher S.J."/>
            <person name="Hayward A."/>
            <person name="Shaw L.M."/>
            <person name="Masouleh A.K."/>
            <person name="Furtado A."/>
            <person name="Henry R.J."/>
            <person name="Mitter N."/>
        </authorList>
    </citation>
    <scope>NUCLEOTIDE SEQUENCE [LARGE SCALE GENOMIC DNA]</scope>
    <source>
        <strain evidence="2">cv. Hass</strain>
    </source>
</reference>
<sequence>MKQGHLQRAQAYAILRSIGEGWETCVTRSKDDSFAAAAATRQRGNNPGSSWRTFELRRGAPCHREEYLNFEVTEGIDASHLTAIVTEEEREKTIDSQLQSQASKEATLEIDWSNAEFQLVFC</sequence>
<accession>A0ACC2LUS2</accession>
<organism evidence="1 2">
    <name type="scientific">Persea americana</name>
    <name type="common">Avocado</name>
    <dbReference type="NCBI Taxonomy" id="3435"/>
    <lineage>
        <taxon>Eukaryota</taxon>
        <taxon>Viridiplantae</taxon>
        <taxon>Streptophyta</taxon>
        <taxon>Embryophyta</taxon>
        <taxon>Tracheophyta</taxon>
        <taxon>Spermatophyta</taxon>
        <taxon>Magnoliopsida</taxon>
        <taxon>Magnoliidae</taxon>
        <taxon>Laurales</taxon>
        <taxon>Lauraceae</taxon>
        <taxon>Persea</taxon>
    </lineage>
</organism>
<comment type="caution">
    <text evidence="1">The sequence shown here is derived from an EMBL/GenBank/DDBJ whole genome shotgun (WGS) entry which is preliminary data.</text>
</comment>
<evidence type="ECO:0000313" key="2">
    <source>
        <dbReference type="Proteomes" id="UP001234297"/>
    </source>
</evidence>